<dbReference type="InParanoid" id="A0A554NAG7"/>
<name>A0A554NAG7_9EURY</name>
<keyword evidence="2" id="KW-1185">Reference proteome</keyword>
<gene>
    <name evidence="1" type="ORF">DP107_09150</name>
</gene>
<dbReference type="AlphaFoldDB" id="A0A554NAG7"/>
<proteinExistence type="predicted"/>
<dbReference type="RefSeq" id="WP_144261849.1">
    <property type="nucleotide sequence ID" value="NZ_QMDX01000004.1"/>
</dbReference>
<evidence type="ECO:0000313" key="2">
    <source>
        <dbReference type="Proteomes" id="UP000319894"/>
    </source>
</evidence>
<comment type="caution">
    <text evidence="1">The sequence shown here is derived from an EMBL/GenBank/DDBJ whole genome shotgun (WGS) entry which is preliminary data.</text>
</comment>
<sequence length="259" mass="28290">MVSPLGDWDAADVQYRDRAVRALGRERFDAAAQRYVLAAYATAAGSEGFGRTVFDGDDPGWVGEPLAYLALAGVCERIAGRPGRAANRTAQGVLLAQDQRSYVLDHPVRRAACHEFEGDLHTVGRRSEKAREAYDRAVELYRDYEPTGDDPTPARWTTEAPLQAGTDLVAQLTRPGRVTWDDLHGAAPDRALVHRGEFRRSRMAAAVQGLVDDGKLHAPRGSTEFNTGRYTCPECGSDDINFVADTVLCTRCSAPTEPN</sequence>
<reference evidence="1 2" key="1">
    <citation type="submission" date="2018-06" db="EMBL/GenBank/DDBJ databases">
        <title>Natronomonas sp. F16-60 a new haloarchaeon isolated from a solar saltern of Isla Cristina, Huelva, Spain.</title>
        <authorList>
            <person name="Duran-Viseras A."/>
            <person name="Sanchez-Porro C."/>
            <person name="Ventosa A."/>
        </authorList>
    </citation>
    <scope>NUCLEOTIDE SEQUENCE [LARGE SCALE GENOMIC DNA]</scope>
    <source>
        <strain evidence="1 2">F16-60</strain>
    </source>
</reference>
<protein>
    <submittedName>
        <fullName evidence="1">Uncharacterized protein</fullName>
    </submittedName>
</protein>
<evidence type="ECO:0000313" key="1">
    <source>
        <dbReference type="EMBL" id="TSD14398.1"/>
    </source>
</evidence>
<organism evidence="1 2">
    <name type="scientific">Haloglomus irregulare</name>
    <dbReference type="NCBI Taxonomy" id="2234134"/>
    <lineage>
        <taxon>Archaea</taxon>
        <taxon>Methanobacteriati</taxon>
        <taxon>Methanobacteriota</taxon>
        <taxon>Stenosarchaea group</taxon>
        <taxon>Halobacteria</taxon>
        <taxon>Halobacteriales</taxon>
        <taxon>Natronomonadaceae</taxon>
        <taxon>Haloglomus</taxon>
    </lineage>
</organism>
<accession>A0A554NAG7</accession>
<dbReference type="OrthoDB" id="236676at2157"/>
<dbReference type="Proteomes" id="UP000319894">
    <property type="component" value="Unassembled WGS sequence"/>
</dbReference>
<dbReference type="EMBL" id="QMDX01000004">
    <property type="protein sequence ID" value="TSD14398.1"/>
    <property type="molecule type" value="Genomic_DNA"/>
</dbReference>